<protein>
    <recommendedName>
        <fullName evidence="3">TOM core complex subunit Tom6</fullName>
    </recommendedName>
</protein>
<dbReference type="AlphaFoldDB" id="A0A4V6RHJ4"/>
<keyword evidence="2" id="KW-1185">Reference proteome</keyword>
<organism evidence="1 2">
    <name type="scientific">Ascodesmis nigricans</name>
    <dbReference type="NCBI Taxonomy" id="341454"/>
    <lineage>
        <taxon>Eukaryota</taxon>
        <taxon>Fungi</taxon>
        <taxon>Dikarya</taxon>
        <taxon>Ascomycota</taxon>
        <taxon>Pezizomycotina</taxon>
        <taxon>Pezizomycetes</taxon>
        <taxon>Pezizales</taxon>
        <taxon>Ascodesmidaceae</taxon>
        <taxon>Ascodesmis</taxon>
    </lineage>
</organism>
<evidence type="ECO:0000313" key="2">
    <source>
        <dbReference type="Proteomes" id="UP000298138"/>
    </source>
</evidence>
<dbReference type="InParanoid" id="A0A4V6RHJ4"/>
<dbReference type="Proteomes" id="UP000298138">
    <property type="component" value="Unassembled WGS sequence"/>
</dbReference>
<reference evidence="1 2" key="1">
    <citation type="submission" date="2019-04" db="EMBL/GenBank/DDBJ databases">
        <title>Comparative genomics and transcriptomics to analyze fruiting body development in filamentous ascomycetes.</title>
        <authorList>
            <consortium name="DOE Joint Genome Institute"/>
            <person name="Lutkenhaus R."/>
            <person name="Traeger S."/>
            <person name="Breuer J."/>
            <person name="Kuo A."/>
            <person name="Lipzen A."/>
            <person name="Pangilinan J."/>
            <person name="Dilworth D."/>
            <person name="Sandor L."/>
            <person name="Poggeler S."/>
            <person name="Barry K."/>
            <person name="Grigoriev I.V."/>
            <person name="Nowrousian M."/>
        </authorList>
    </citation>
    <scope>NUCLEOTIDE SEQUENCE [LARGE SCALE GENOMIC DNA]</scope>
    <source>
        <strain evidence="1 2">CBS 389.68</strain>
    </source>
</reference>
<evidence type="ECO:0000313" key="1">
    <source>
        <dbReference type="EMBL" id="TGZ85535.1"/>
    </source>
</evidence>
<sequence length="61" mass="6694">MPAPRSRAVASSSRQQPGFISSIYREVRSPENAAVIKSIAIFAAAVTVLHSSWSEWFVPTF</sequence>
<gene>
    <name evidence="1" type="ORF">EX30DRAFT_337882</name>
</gene>
<accession>A0A4V6RHJ4</accession>
<name>A0A4V6RHJ4_9PEZI</name>
<evidence type="ECO:0008006" key="3">
    <source>
        <dbReference type="Google" id="ProtNLM"/>
    </source>
</evidence>
<dbReference type="EMBL" id="ML220112">
    <property type="protein sequence ID" value="TGZ85535.1"/>
    <property type="molecule type" value="Genomic_DNA"/>
</dbReference>
<proteinExistence type="predicted"/>
<dbReference type="OrthoDB" id="5403997at2759"/>